<evidence type="ECO:0000259" key="5">
    <source>
        <dbReference type="Pfam" id="PF04542"/>
    </source>
</evidence>
<evidence type="ECO:0000259" key="6">
    <source>
        <dbReference type="Pfam" id="PF08281"/>
    </source>
</evidence>
<dbReference type="CDD" id="cd06171">
    <property type="entry name" value="Sigma70_r4"/>
    <property type="match status" value="1"/>
</dbReference>
<comment type="caution">
    <text evidence="7">The sequence shown here is derived from an EMBL/GenBank/DDBJ whole genome shotgun (WGS) entry which is preliminary data.</text>
</comment>
<dbReference type="RefSeq" id="WP_034896440.1">
    <property type="nucleotide sequence ID" value="NZ_JRUQ01000055.1"/>
</dbReference>
<dbReference type="NCBIfam" id="TIGR02937">
    <property type="entry name" value="sigma70-ECF"/>
    <property type="match status" value="1"/>
</dbReference>
<proteinExistence type="inferred from homology"/>
<dbReference type="STRING" id="371042.NG99_19135"/>
<feature type="domain" description="RNA polymerase sigma-70 region 2" evidence="5">
    <location>
        <begin position="14"/>
        <end position="76"/>
    </location>
</feature>
<dbReference type="Gene3D" id="1.10.1740.10">
    <property type="match status" value="1"/>
</dbReference>
<dbReference type="GO" id="GO:0003677">
    <property type="term" value="F:DNA binding"/>
    <property type="evidence" value="ECO:0007669"/>
    <property type="project" value="InterPro"/>
</dbReference>
<dbReference type="Gene3D" id="1.10.10.10">
    <property type="entry name" value="Winged helix-like DNA-binding domain superfamily/Winged helix DNA-binding domain"/>
    <property type="match status" value="1"/>
</dbReference>
<name>A0A0A3YS50_9GAMM</name>
<evidence type="ECO:0000313" key="8">
    <source>
        <dbReference type="Proteomes" id="UP000030351"/>
    </source>
</evidence>
<evidence type="ECO:0000256" key="1">
    <source>
        <dbReference type="ARBA" id="ARBA00010641"/>
    </source>
</evidence>
<accession>A0A0A3YS50</accession>
<dbReference type="PANTHER" id="PTHR43133:SF25">
    <property type="entry name" value="RNA POLYMERASE SIGMA FACTOR RFAY-RELATED"/>
    <property type="match status" value="1"/>
</dbReference>
<dbReference type="eggNOG" id="COG1595">
    <property type="taxonomic scope" value="Bacteria"/>
</dbReference>
<organism evidence="7 8">
    <name type="scientific">Erwinia typographi</name>
    <dbReference type="NCBI Taxonomy" id="371042"/>
    <lineage>
        <taxon>Bacteria</taxon>
        <taxon>Pseudomonadati</taxon>
        <taxon>Pseudomonadota</taxon>
        <taxon>Gammaproteobacteria</taxon>
        <taxon>Enterobacterales</taxon>
        <taxon>Erwiniaceae</taxon>
        <taxon>Erwinia</taxon>
    </lineage>
</organism>
<dbReference type="OrthoDB" id="9797134at2"/>
<dbReference type="InterPro" id="IPR007627">
    <property type="entry name" value="RNA_pol_sigma70_r2"/>
</dbReference>
<feature type="domain" description="RNA polymerase sigma factor 70 region 4 type 2" evidence="6">
    <location>
        <begin position="104"/>
        <end position="156"/>
    </location>
</feature>
<keyword evidence="4" id="KW-0804">Transcription</keyword>
<sequence>MSHSVDLRGELPLYLARLWRYGLVLSRKRDVAEDLVQATCLRALEKSSQFVPGTRLDRWLFTILHSVWINQVRATQLTQQQNIDESDELAFQVSDSDADHLWAQQVRERINRLPEAQRNAVFLVYVEGFTYQEAAETLAVPVGTIMSRLANARQALAKAVVPGVRQTRRRER</sequence>
<dbReference type="Proteomes" id="UP000030351">
    <property type="component" value="Unassembled WGS sequence"/>
</dbReference>
<dbReference type="GO" id="GO:0006352">
    <property type="term" value="P:DNA-templated transcription initiation"/>
    <property type="evidence" value="ECO:0007669"/>
    <property type="project" value="InterPro"/>
</dbReference>
<dbReference type="InterPro" id="IPR013324">
    <property type="entry name" value="RNA_pol_sigma_r3/r4-like"/>
</dbReference>
<dbReference type="PANTHER" id="PTHR43133">
    <property type="entry name" value="RNA POLYMERASE ECF-TYPE SIGMA FACTO"/>
    <property type="match status" value="1"/>
</dbReference>
<dbReference type="InterPro" id="IPR013325">
    <property type="entry name" value="RNA_pol_sigma_r2"/>
</dbReference>
<dbReference type="Pfam" id="PF04542">
    <property type="entry name" value="Sigma70_r2"/>
    <property type="match status" value="1"/>
</dbReference>
<evidence type="ECO:0000256" key="3">
    <source>
        <dbReference type="ARBA" id="ARBA00023082"/>
    </source>
</evidence>
<gene>
    <name evidence="7" type="ORF">NG99_19135</name>
</gene>
<keyword evidence="2" id="KW-0805">Transcription regulation</keyword>
<dbReference type="InterPro" id="IPR013249">
    <property type="entry name" value="RNA_pol_sigma70_r4_t2"/>
</dbReference>
<dbReference type="AlphaFoldDB" id="A0A0A3YS50"/>
<comment type="similarity">
    <text evidence="1">Belongs to the sigma-70 factor family. ECF subfamily.</text>
</comment>
<reference evidence="7 8" key="1">
    <citation type="submission" date="2014-10" db="EMBL/GenBank/DDBJ databases">
        <title>Genome sequence of Erwinia typographi M043b.</title>
        <authorList>
            <person name="Chan K.-G."/>
            <person name="Tan W.-S."/>
        </authorList>
    </citation>
    <scope>NUCLEOTIDE SEQUENCE [LARGE SCALE GENOMIC DNA]</scope>
    <source>
        <strain evidence="7 8">M043b</strain>
    </source>
</reference>
<dbReference type="Pfam" id="PF08281">
    <property type="entry name" value="Sigma70_r4_2"/>
    <property type="match status" value="1"/>
</dbReference>
<dbReference type="InterPro" id="IPR036388">
    <property type="entry name" value="WH-like_DNA-bd_sf"/>
</dbReference>
<dbReference type="SUPFAM" id="SSF88659">
    <property type="entry name" value="Sigma3 and sigma4 domains of RNA polymerase sigma factors"/>
    <property type="match status" value="1"/>
</dbReference>
<protein>
    <submittedName>
        <fullName evidence="7">RNA polymerase subunit sigma-24</fullName>
    </submittedName>
</protein>
<dbReference type="InterPro" id="IPR039425">
    <property type="entry name" value="RNA_pol_sigma-70-like"/>
</dbReference>
<dbReference type="InterPro" id="IPR014284">
    <property type="entry name" value="RNA_pol_sigma-70_dom"/>
</dbReference>
<dbReference type="EMBL" id="JRUQ01000055">
    <property type="protein sequence ID" value="KGT89450.1"/>
    <property type="molecule type" value="Genomic_DNA"/>
</dbReference>
<dbReference type="GO" id="GO:0016987">
    <property type="term" value="F:sigma factor activity"/>
    <property type="evidence" value="ECO:0007669"/>
    <property type="project" value="UniProtKB-KW"/>
</dbReference>
<keyword evidence="8" id="KW-1185">Reference proteome</keyword>
<evidence type="ECO:0000256" key="2">
    <source>
        <dbReference type="ARBA" id="ARBA00023015"/>
    </source>
</evidence>
<evidence type="ECO:0000256" key="4">
    <source>
        <dbReference type="ARBA" id="ARBA00023163"/>
    </source>
</evidence>
<dbReference type="SUPFAM" id="SSF88946">
    <property type="entry name" value="Sigma2 domain of RNA polymerase sigma factors"/>
    <property type="match status" value="1"/>
</dbReference>
<keyword evidence="3" id="KW-0731">Sigma factor</keyword>
<evidence type="ECO:0000313" key="7">
    <source>
        <dbReference type="EMBL" id="KGT89450.1"/>
    </source>
</evidence>